<organism evidence="1 2">
    <name type="scientific">Romanomermis culicivorax</name>
    <name type="common">Nematode worm</name>
    <dbReference type="NCBI Taxonomy" id="13658"/>
    <lineage>
        <taxon>Eukaryota</taxon>
        <taxon>Metazoa</taxon>
        <taxon>Ecdysozoa</taxon>
        <taxon>Nematoda</taxon>
        <taxon>Enoplea</taxon>
        <taxon>Dorylaimia</taxon>
        <taxon>Mermithida</taxon>
        <taxon>Mermithoidea</taxon>
        <taxon>Mermithidae</taxon>
        <taxon>Romanomermis</taxon>
    </lineage>
</organism>
<dbReference type="WBParaSite" id="nRc.2.0.1.t21520-RA">
    <property type="protein sequence ID" value="nRc.2.0.1.t21520-RA"/>
    <property type="gene ID" value="nRc.2.0.1.g21520"/>
</dbReference>
<proteinExistence type="predicted"/>
<sequence>MTKCRLASLKEEEETPITIYCYALPYLLGISLGNSFSLVVFRVSPCKYSPPPLPLFWVNVPANKLEIRIGLSTLRFKERIE</sequence>
<evidence type="ECO:0000313" key="2">
    <source>
        <dbReference type="WBParaSite" id="nRc.2.0.1.t21520-RA"/>
    </source>
</evidence>
<dbReference type="AlphaFoldDB" id="A0A915J5W1"/>
<keyword evidence="1" id="KW-1185">Reference proteome</keyword>
<reference evidence="2" key="1">
    <citation type="submission" date="2022-11" db="UniProtKB">
        <authorList>
            <consortium name="WormBaseParasite"/>
        </authorList>
    </citation>
    <scope>IDENTIFICATION</scope>
</reference>
<accession>A0A915J5W1</accession>
<name>A0A915J5W1_ROMCU</name>
<protein>
    <submittedName>
        <fullName evidence="2">Uncharacterized protein</fullName>
    </submittedName>
</protein>
<dbReference type="Proteomes" id="UP000887565">
    <property type="component" value="Unplaced"/>
</dbReference>
<evidence type="ECO:0000313" key="1">
    <source>
        <dbReference type="Proteomes" id="UP000887565"/>
    </source>
</evidence>